<keyword evidence="1" id="KW-0472">Membrane</keyword>
<dbReference type="RefSeq" id="WP_217778283.1">
    <property type="nucleotide sequence ID" value="NZ_JAHOOV010000006.1"/>
</dbReference>
<dbReference type="InterPro" id="IPR023996">
    <property type="entry name" value="TonB-dep_OMP_SusC/RagA"/>
</dbReference>
<accession>A0AAW5CB44</accession>
<dbReference type="Proteomes" id="UP001199750">
    <property type="component" value="Unassembled WGS sequence"/>
</dbReference>
<dbReference type="InterPro" id="IPR012910">
    <property type="entry name" value="Plug_dom"/>
</dbReference>
<sequence length="1164" mass="132566">MKKKRLDDYMSSLCWRKKFLVMRLVYFLMVGFVVLLPTSASAQDKMISLETRSETLSSVLMKIKDQSGVNILYNENVLRDVSCKDMKLEKVTVKEVLNRIFEGTHFGYEVSRGVIVIRERQAKEVIQKSVKVSGQVFDEKGERLPGVTVLIKGTSIGVATDVNGKYSIAVPNAETATLEFSFVGMKTQSVKLIPNKTVYDVTLLIDSQTLDDVVCTGYQTLSKINTTGSFSTLKPETIELRSSIGLDRLLEGAVPGLTVYKNDIRIRGGSSINAGTKPLYIVDGFEVDKLPENMDLVERISILKDAAAAAIWGARASNGVIVIETKKGKKGESRISYSGNVKVSSKFDYDDLRRADGKTIVDYDLEAFDKELIGSYIFDGSSSGYSPSYEAIFDFEQGKIDREGLLNRLNAIGSKSNKQQIKDKLLRNAFTQHHNLAFYGGSDKLTYFLSANYMGSHSGYKGDKDQSINIMSKNSYELHPKLTLRADINVIYDKINNGYTDISSSIQNILPYQMLTDEKTGERIQDYSNFNIVENQRLMELGYKDNGYNILDELDLANDKTNSLSVRTKFGLDVNIIDGLKVSADYQYERTHEENKNLQDQESYSIRKDIINQFTSEENNKLVYNLPNGNVLDQRNVNGTTHSFKAGFSLNKMFGANEEHYVNAIAGFDMRKHTSQSTQTRKLGYNDELQTWQVFDQATIANNGVNWWNGRTYYYDAANYDRFSFNDSREVSFYGSLVYTYDRRYTLSGTFRIDKSNLYGADKKYRRNPLWSVGASWNVQEEKFFHSEVINRLVPRITYGLTGNFDRSGATTPLLVARRYFSNVFGGYYTRVQNPPNPKLRWERTKTLNIGVETELFNRLNLSVEYYDKHSYDLLGNVMLDPTLGFTGTKINAADMRNRGVEIMLNTDLIRTAAFNWNLNFVFGYNKNKIVKNNISDGAPEYNRPSGTTRFVEGYAREAIWSYRWAGLDNTGDPQTFDAEGNKTKEISLESLECSGTYLPKYNGSISTDFKYKNITLMFSFIYNFGHVFRMEYPSMNPLENTDLSNLVANRWKKEGDENITDIPAMLTWEHYTQNRANIAQYSSNSIRKGGFIRLREILLNYELPKNWIKSTPFQRISLTAQANTLWMWTKNKEKIDPEFVDPVHGTLSLSEPASFTFGLRVEF</sequence>
<dbReference type="InterPro" id="IPR039426">
    <property type="entry name" value="TonB-dep_rcpt-like"/>
</dbReference>
<protein>
    <submittedName>
        <fullName evidence="3">SusC/RagA family TonB-linked outer membrane protein</fullName>
    </submittedName>
</protein>
<evidence type="ECO:0000313" key="3">
    <source>
        <dbReference type="EMBL" id="MCG4962069.1"/>
    </source>
</evidence>
<dbReference type="AlphaFoldDB" id="A0AAW5CB44"/>
<dbReference type="Pfam" id="PF13715">
    <property type="entry name" value="CarbopepD_reg_2"/>
    <property type="match status" value="1"/>
</dbReference>
<dbReference type="EMBL" id="JAKNDN010000056">
    <property type="protein sequence ID" value="MCG4962069.1"/>
    <property type="molecule type" value="Genomic_DNA"/>
</dbReference>
<dbReference type="InterPro" id="IPR023997">
    <property type="entry name" value="TonB-dep_OMP_SusC/RagA_CS"/>
</dbReference>
<comment type="similarity">
    <text evidence="1">Belongs to the TonB-dependent receptor family.</text>
</comment>
<evidence type="ECO:0000256" key="1">
    <source>
        <dbReference type="PROSITE-ProRule" id="PRU01360"/>
    </source>
</evidence>
<keyword evidence="1" id="KW-0813">Transport</keyword>
<keyword evidence="1" id="KW-1134">Transmembrane beta strand</keyword>
<keyword evidence="1" id="KW-0812">Transmembrane</keyword>
<name>A0AAW5CB44_9BACT</name>
<comment type="caution">
    <text evidence="3">The sequence shown here is derived from an EMBL/GenBank/DDBJ whole genome shotgun (WGS) entry which is preliminary data.</text>
</comment>
<dbReference type="PROSITE" id="PS52016">
    <property type="entry name" value="TONB_DEPENDENT_REC_3"/>
    <property type="match status" value="1"/>
</dbReference>
<reference evidence="3" key="1">
    <citation type="submission" date="2022-01" db="EMBL/GenBank/DDBJ databases">
        <title>Collection of gut derived symbiotic bacterial strains cultured from healthy donors.</title>
        <authorList>
            <person name="Lin H."/>
            <person name="Kohout C."/>
            <person name="Waligurski E."/>
            <person name="Pamer E.G."/>
        </authorList>
    </citation>
    <scope>NUCLEOTIDE SEQUENCE</scope>
    <source>
        <strain evidence="3">DFI.1.149</strain>
    </source>
</reference>
<feature type="domain" description="TonB-dependent receptor plug" evidence="2">
    <location>
        <begin position="223"/>
        <end position="320"/>
    </location>
</feature>
<dbReference type="NCBIfam" id="TIGR04057">
    <property type="entry name" value="SusC_RagA_signa"/>
    <property type="match status" value="1"/>
</dbReference>
<dbReference type="NCBIfam" id="TIGR04056">
    <property type="entry name" value="OMP_RagA_SusC"/>
    <property type="match status" value="1"/>
</dbReference>
<proteinExistence type="inferred from homology"/>
<organism evidence="3 4">
    <name type="scientific">Odoribacter splanchnicus</name>
    <dbReference type="NCBI Taxonomy" id="28118"/>
    <lineage>
        <taxon>Bacteria</taxon>
        <taxon>Pseudomonadati</taxon>
        <taxon>Bacteroidota</taxon>
        <taxon>Bacteroidia</taxon>
        <taxon>Bacteroidales</taxon>
        <taxon>Odoribacteraceae</taxon>
        <taxon>Odoribacter</taxon>
    </lineage>
</organism>
<dbReference type="GO" id="GO:0009279">
    <property type="term" value="C:cell outer membrane"/>
    <property type="evidence" value="ECO:0007669"/>
    <property type="project" value="UniProtKB-SubCell"/>
</dbReference>
<evidence type="ECO:0000259" key="2">
    <source>
        <dbReference type="Pfam" id="PF07715"/>
    </source>
</evidence>
<gene>
    <name evidence="3" type="ORF">L0P03_19825</name>
</gene>
<evidence type="ECO:0000313" key="4">
    <source>
        <dbReference type="Proteomes" id="UP001199750"/>
    </source>
</evidence>
<comment type="subcellular location">
    <subcellularLocation>
        <location evidence="1">Cell outer membrane</location>
        <topology evidence="1">Multi-pass membrane protein</topology>
    </subcellularLocation>
</comment>
<keyword evidence="1" id="KW-0998">Cell outer membrane</keyword>
<dbReference type="Pfam" id="PF07715">
    <property type="entry name" value="Plug"/>
    <property type="match status" value="1"/>
</dbReference>